<dbReference type="GeneID" id="56214240"/>
<accession>A0A4Y6EL79</accession>
<gene>
    <name evidence="1" type="primary">54</name>
    <name evidence="1" type="ORF">SEA_MONCHOIX_54</name>
</gene>
<evidence type="ECO:0000313" key="2">
    <source>
        <dbReference type="Proteomes" id="UP000319738"/>
    </source>
</evidence>
<sequence length="42" mass="5037">MNNNDTFESLLLRMSELTWMPLDAREKFDEMLRVNFDGNIND</sequence>
<dbReference type="KEGG" id="vg:56214240"/>
<reference evidence="1 2" key="1">
    <citation type="submission" date="2019-05" db="EMBL/GenBank/DDBJ databases">
        <authorList>
            <person name="Escoto-Diaz C.E."/>
            <person name="Dunn C.M."/>
            <person name="Emiroglu E.C."/>
            <person name="Foster A.J."/>
            <person name="Jackson B.L."/>
            <person name="Kidd N.C."/>
            <person name="McNeill E.S."/>
            <person name="Scott S.A."/>
            <person name="Small J.T."/>
            <person name="Smith A.T."/>
            <person name="Stanek A.M."/>
            <person name="Wise B.M."/>
            <person name="Frost V.J."/>
            <person name="Westover K.M."/>
            <person name="Garlena R.A."/>
            <person name="Russell D.A."/>
            <person name="Pope W.H."/>
            <person name="Jacobs-Sera D."/>
            <person name="Hatfull G.F."/>
        </authorList>
    </citation>
    <scope>NUCLEOTIDE SEQUENCE [LARGE SCALE GENOMIC DNA]</scope>
</reference>
<dbReference type="Proteomes" id="UP000319738">
    <property type="component" value="Segment"/>
</dbReference>
<organism evidence="1 2">
    <name type="scientific">Microbacterium phage MonChoix</name>
    <dbReference type="NCBI Taxonomy" id="2590880"/>
    <lineage>
        <taxon>Viruses</taxon>
        <taxon>Duplodnaviria</taxon>
        <taxon>Heunggongvirae</taxon>
        <taxon>Uroviricota</taxon>
        <taxon>Caudoviricetes</taxon>
        <taxon>Ilzatvirus</taxon>
        <taxon>Ilzatvirus monchoix</taxon>
    </lineage>
</organism>
<evidence type="ECO:0000313" key="1">
    <source>
        <dbReference type="EMBL" id="QDF16019.1"/>
    </source>
</evidence>
<proteinExistence type="predicted"/>
<name>A0A4Y6EL79_9CAUD</name>
<keyword evidence="2" id="KW-1185">Reference proteome</keyword>
<protein>
    <submittedName>
        <fullName evidence="1">Uncharacterized protein</fullName>
    </submittedName>
</protein>
<dbReference type="EMBL" id="MK894437">
    <property type="protein sequence ID" value="QDF16019.1"/>
    <property type="molecule type" value="Genomic_DNA"/>
</dbReference>
<dbReference type="RefSeq" id="YP_009908693.1">
    <property type="nucleotide sequence ID" value="NC_049928.1"/>
</dbReference>